<evidence type="ECO:0000313" key="4">
    <source>
        <dbReference type="EMBL" id="KRT15317.1"/>
    </source>
</evidence>
<feature type="domain" description="FAD/NAD(P)-binding" evidence="3">
    <location>
        <begin position="3"/>
        <end position="281"/>
    </location>
</feature>
<comment type="caution">
    <text evidence="4">The sequence shown here is derived from an EMBL/GenBank/DDBJ whole genome shotgun (WGS) entry which is preliminary data.</text>
</comment>
<accession>A0A0T5VQ59</accession>
<dbReference type="SUPFAM" id="SSF51905">
    <property type="entry name" value="FAD/NAD(P)-binding domain"/>
    <property type="match status" value="1"/>
</dbReference>
<evidence type="ECO:0000313" key="5">
    <source>
        <dbReference type="Proteomes" id="UP000051950"/>
    </source>
</evidence>
<proteinExistence type="predicted"/>
<dbReference type="STRING" id="687842.ASU31_14900"/>
<reference evidence="4 5" key="1">
    <citation type="submission" date="2015-11" db="EMBL/GenBank/DDBJ databases">
        <title>Sequence of Pedobacter ginsenosidimutans.</title>
        <authorList>
            <person name="Carson E."/>
            <person name="Keyser V."/>
            <person name="Newman J."/>
            <person name="Miller J."/>
        </authorList>
    </citation>
    <scope>NUCLEOTIDE SEQUENCE [LARGE SCALE GENOMIC DNA]</scope>
    <source>
        <strain evidence="4 5">KACC 14530</strain>
    </source>
</reference>
<dbReference type="InterPro" id="IPR050097">
    <property type="entry name" value="Ferredoxin-NADP_redctase_2"/>
</dbReference>
<keyword evidence="2" id="KW-0560">Oxidoreductase</keyword>
<dbReference type="InterPro" id="IPR023753">
    <property type="entry name" value="FAD/NAD-binding_dom"/>
</dbReference>
<dbReference type="EMBL" id="LMZQ01000010">
    <property type="protein sequence ID" value="KRT15317.1"/>
    <property type="molecule type" value="Genomic_DNA"/>
</dbReference>
<gene>
    <name evidence="4" type="ORF">ASU31_14900</name>
</gene>
<dbReference type="OrthoDB" id="9806179at2"/>
<dbReference type="Proteomes" id="UP000051950">
    <property type="component" value="Unassembled WGS sequence"/>
</dbReference>
<protein>
    <submittedName>
        <fullName evidence="4">Pyridine nucleotide-disulfide oxidoreductase</fullName>
    </submittedName>
</protein>
<evidence type="ECO:0000259" key="3">
    <source>
        <dbReference type="Pfam" id="PF07992"/>
    </source>
</evidence>
<dbReference type="PANTHER" id="PTHR48105">
    <property type="entry name" value="THIOREDOXIN REDUCTASE 1-RELATED-RELATED"/>
    <property type="match status" value="1"/>
</dbReference>
<dbReference type="PRINTS" id="PR00368">
    <property type="entry name" value="FADPNR"/>
</dbReference>
<dbReference type="AlphaFoldDB" id="A0A0T5VQ59"/>
<keyword evidence="1" id="KW-0285">Flavoprotein</keyword>
<dbReference type="RefSeq" id="WP_057933086.1">
    <property type="nucleotide sequence ID" value="NZ_LMZQ01000010.1"/>
</dbReference>
<evidence type="ECO:0000256" key="1">
    <source>
        <dbReference type="ARBA" id="ARBA00022630"/>
    </source>
</evidence>
<evidence type="ECO:0000256" key="2">
    <source>
        <dbReference type="ARBA" id="ARBA00023002"/>
    </source>
</evidence>
<organism evidence="4 5">
    <name type="scientific">Pedobacter ginsenosidimutans</name>
    <dbReference type="NCBI Taxonomy" id="687842"/>
    <lineage>
        <taxon>Bacteria</taxon>
        <taxon>Pseudomonadati</taxon>
        <taxon>Bacteroidota</taxon>
        <taxon>Sphingobacteriia</taxon>
        <taxon>Sphingobacteriales</taxon>
        <taxon>Sphingobacteriaceae</taxon>
        <taxon>Pedobacter</taxon>
    </lineage>
</organism>
<dbReference type="PRINTS" id="PR00469">
    <property type="entry name" value="PNDRDTASEII"/>
</dbReference>
<sequence length="298" mass="32688">MDFDVIIIGGSYAGLSAALTLGRATRNVLVIDAGKPCNRQTPHSHNFLTHDGDKPADIAKAAKAEVLKYLTVRFLEGKAISARQIDGGFNVGVENGENFTTRKILLATGLKDVLPDIKGLAECWAISAIHCPYCHGYEVKNKKIGLLMNGEHTFEMAKTLNHWNKDLTILTNGKSQLSAEQTEKLKSKSINIIEDEIVELLHNNGYLEDVVFKNGKKIALKAIYVKSDVEQHCNFNEQLGFELTDLKTIKVDEQQQSTAKGVYAAGDCATLFRSLSIITAAGTMAAVVMNKEMISEDF</sequence>
<dbReference type="GO" id="GO:0016491">
    <property type="term" value="F:oxidoreductase activity"/>
    <property type="evidence" value="ECO:0007669"/>
    <property type="project" value="UniProtKB-KW"/>
</dbReference>
<dbReference type="Pfam" id="PF07992">
    <property type="entry name" value="Pyr_redox_2"/>
    <property type="match status" value="1"/>
</dbReference>
<dbReference type="Gene3D" id="3.50.50.60">
    <property type="entry name" value="FAD/NAD(P)-binding domain"/>
    <property type="match status" value="2"/>
</dbReference>
<name>A0A0T5VQ59_9SPHI</name>
<dbReference type="InterPro" id="IPR036188">
    <property type="entry name" value="FAD/NAD-bd_sf"/>
</dbReference>
<keyword evidence="5" id="KW-1185">Reference proteome</keyword>